<feature type="compositionally biased region" description="Polar residues" evidence="8">
    <location>
        <begin position="177"/>
        <end position="191"/>
    </location>
</feature>
<keyword evidence="6" id="KW-0963">Cytoplasm</keyword>
<dbReference type="STRING" id="215637.A0A4P9ZYF6"/>
<dbReference type="OrthoDB" id="20086at2759"/>
<evidence type="ECO:0000313" key="11">
    <source>
        <dbReference type="Proteomes" id="UP000268162"/>
    </source>
</evidence>
<evidence type="ECO:0000256" key="7">
    <source>
        <dbReference type="ARBA" id="ARBA00023242"/>
    </source>
</evidence>
<dbReference type="Pfam" id="PF09811">
    <property type="entry name" value="Yae1_N"/>
    <property type="match status" value="1"/>
</dbReference>
<dbReference type="GO" id="GO:0005737">
    <property type="term" value="C:cytoplasm"/>
    <property type="evidence" value="ECO:0007669"/>
    <property type="project" value="UniProtKB-SubCell"/>
</dbReference>
<dbReference type="EMBL" id="ML002333">
    <property type="protein sequence ID" value="RKP38754.1"/>
    <property type="molecule type" value="Genomic_DNA"/>
</dbReference>
<evidence type="ECO:0000256" key="1">
    <source>
        <dbReference type="ARBA" id="ARBA00004123"/>
    </source>
</evidence>
<evidence type="ECO:0000256" key="3">
    <source>
        <dbReference type="ARBA" id="ARBA00007096"/>
    </source>
</evidence>
<protein>
    <recommendedName>
        <fullName evidence="5">Protein YAE1</fullName>
    </recommendedName>
    <alternativeName>
        <fullName evidence="4">Protein yae1</fullName>
    </alternativeName>
</protein>
<evidence type="ECO:0000256" key="2">
    <source>
        <dbReference type="ARBA" id="ARBA00004496"/>
    </source>
</evidence>
<comment type="similarity">
    <text evidence="3">Belongs to the YAE1 family.</text>
</comment>
<feature type="region of interest" description="Disordered" evidence="8">
    <location>
        <begin position="167"/>
        <end position="195"/>
    </location>
</feature>
<dbReference type="InterPro" id="IPR019191">
    <property type="entry name" value="Essential_protein_Yae1_N"/>
</dbReference>
<sequence>MSDSDDLWGSASDSDNVDYDRAMADREWRRLQDIHGNAGYKDGISSSREENIQPGFDLGFAEGLRAGLALGLLEGRLSAHRDRLVKQTPSKPDVGQTDTAATIDQSEPLEFLRQSLAALTFDGLFPNQHFLAPSTTTSDSLANQSQQSSPPVVAQLWLSSTSDSELNASVGIGGETDASSRSSTHPRTNDSPAVPVWSNLTFIDADQRSRLTPFRNAICKLNGQENGPSPAE</sequence>
<name>A0A4P9ZYF6_9FUNG</name>
<feature type="domain" description="Essential protein Yae1 N-terminal" evidence="9">
    <location>
        <begin position="39"/>
        <end position="77"/>
    </location>
</feature>
<dbReference type="Proteomes" id="UP000268162">
    <property type="component" value="Unassembled WGS sequence"/>
</dbReference>
<dbReference type="GO" id="GO:0005634">
    <property type="term" value="C:nucleus"/>
    <property type="evidence" value="ECO:0007669"/>
    <property type="project" value="UniProtKB-SubCell"/>
</dbReference>
<proteinExistence type="inferred from homology"/>
<dbReference type="InterPro" id="IPR038881">
    <property type="entry name" value="Yae1-like"/>
</dbReference>
<evidence type="ECO:0000256" key="5">
    <source>
        <dbReference type="ARBA" id="ARBA00018400"/>
    </source>
</evidence>
<evidence type="ECO:0000256" key="4">
    <source>
        <dbReference type="ARBA" id="ARBA00017286"/>
    </source>
</evidence>
<reference evidence="11" key="1">
    <citation type="journal article" date="2018" name="Nat. Microbiol.">
        <title>Leveraging single-cell genomics to expand the fungal tree of life.</title>
        <authorList>
            <person name="Ahrendt S.R."/>
            <person name="Quandt C.A."/>
            <person name="Ciobanu D."/>
            <person name="Clum A."/>
            <person name="Salamov A."/>
            <person name="Andreopoulos B."/>
            <person name="Cheng J.F."/>
            <person name="Woyke T."/>
            <person name="Pelin A."/>
            <person name="Henrissat B."/>
            <person name="Reynolds N.K."/>
            <person name="Benny G.L."/>
            <person name="Smith M.E."/>
            <person name="James T.Y."/>
            <person name="Grigoriev I.V."/>
        </authorList>
    </citation>
    <scope>NUCLEOTIDE SEQUENCE [LARGE SCALE GENOMIC DNA]</scope>
    <source>
        <strain evidence="11">RSA 468</strain>
    </source>
</reference>
<dbReference type="AlphaFoldDB" id="A0A4P9ZYF6"/>
<keyword evidence="7" id="KW-0539">Nucleus</keyword>
<gene>
    <name evidence="10" type="ORF">BJ085DRAFT_30166</name>
</gene>
<evidence type="ECO:0000256" key="8">
    <source>
        <dbReference type="SAM" id="MobiDB-lite"/>
    </source>
</evidence>
<evidence type="ECO:0000256" key="6">
    <source>
        <dbReference type="ARBA" id="ARBA00022490"/>
    </source>
</evidence>
<comment type="subcellular location">
    <subcellularLocation>
        <location evidence="2">Cytoplasm</location>
    </subcellularLocation>
    <subcellularLocation>
        <location evidence="1">Nucleus</location>
    </subcellularLocation>
</comment>
<evidence type="ECO:0000313" key="10">
    <source>
        <dbReference type="EMBL" id="RKP38754.1"/>
    </source>
</evidence>
<keyword evidence="11" id="KW-1185">Reference proteome</keyword>
<organism evidence="10 11">
    <name type="scientific">Dimargaris cristalligena</name>
    <dbReference type="NCBI Taxonomy" id="215637"/>
    <lineage>
        <taxon>Eukaryota</taxon>
        <taxon>Fungi</taxon>
        <taxon>Fungi incertae sedis</taxon>
        <taxon>Zoopagomycota</taxon>
        <taxon>Kickxellomycotina</taxon>
        <taxon>Dimargaritomycetes</taxon>
        <taxon>Dimargaritales</taxon>
        <taxon>Dimargaritaceae</taxon>
        <taxon>Dimargaris</taxon>
    </lineage>
</organism>
<dbReference type="PANTHER" id="PTHR18829:SF0">
    <property type="entry name" value="PROTEIN YAE1 HOMOLOG"/>
    <property type="match status" value="1"/>
</dbReference>
<dbReference type="PANTHER" id="PTHR18829">
    <property type="entry name" value="PROTEIN YAE1 HOMOLOG"/>
    <property type="match status" value="1"/>
</dbReference>
<accession>A0A4P9ZYF6</accession>
<evidence type="ECO:0000259" key="9">
    <source>
        <dbReference type="Pfam" id="PF09811"/>
    </source>
</evidence>